<dbReference type="EMBL" id="LR796266">
    <property type="protein sequence ID" value="CAB4132435.1"/>
    <property type="molecule type" value="Genomic_DNA"/>
</dbReference>
<reference evidence="1" key="1">
    <citation type="submission" date="2020-04" db="EMBL/GenBank/DDBJ databases">
        <authorList>
            <person name="Chiriac C."/>
            <person name="Salcher M."/>
            <person name="Ghai R."/>
            <person name="Kavagutti S V."/>
        </authorList>
    </citation>
    <scope>NUCLEOTIDE SEQUENCE</scope>
</reference>
<gene>
    <name evidence="1" type="ORF">UFOVP253_19</name>
</gene>
<evidence type="ECO:0000313" key="1">
    <source>
        <dbReference type="EMBL" id="CAB4132435.1"/>
    </source>
</evidence>
<accession>A0A6J5LEG4</accession>
<name>A0A6J5LEG4_9CAUD</name>
<sequence>MLYIPGSYVDLSKTDFTAARGAAIAFKSPEKSAYDIIFDFVEGRIISSRRIKVVFA</sequence>
<organism evidence="1">
    <name type="scientific">uncultured Caudovirales phage</name>
    <dbReference type="NCBI Taxonomy" id="2100421"/>
    <lineage>
        <taxon>Viruses</taxon>
        <taxon>Duplodnaviria</taxon>
        <taxon>Heunggongvirae</taxon>
        <taxon>Uroviricota</taxon>
        <taxon>Caudoviricetes</taxon>
        <taxon>Peduoviridae</taxon>
        <taxon>Maltschvirus</taxon>
        <taxon>Maltschvirus maltsch</taxon>
    </lineage>
</organism>
<proteinExistence type="predicted"/>
<protein>
    <submittedName>
        <fullName evidence="1">Uncharacterized protein</fullName>
    </submittedName>
</protein>